<accession>A0ACC5NZI7</accession>
<keyword evidence="2" id="KW-1185">Reference proteome</keyword>
<comment type="caution">
    <text evidence="1">The sequence shown here is derived from an EMBL/GenBank/DDBJ whole genome shotgun (WGS) entry which is preliminary data.</text>
</comment>
<evidence type="ECO:0000313" key="2">
    <source>
        <dbReference type="Proteomes" id="UP000569005"/>
    </source>
</evidence>
<gene>
    <name evidence="1" type="ORF">HDF13_002338</name>
</gene>
<reference evidence="1" key="1">
    <citation type="submission" date="2020-08" db="EMBL/GenBank/DDBJ databases">
        <title>Genomic Encyclopedia of Type Strains, Phase IV (KMG-V): Genome sequencing to study the core and pangenomes of soil and plant-associated prokaryotes.</title>
        <authorList>
            <person name="Whitman W."/>
        </authorList>
    </citation>
    <scope>NUCLEOTIDE SEQUENCE</scope>
    <source>
        <strain evidence="1">M8UP15</strain>
    </source>
</reference>
<sequence>MIAAIIIRQHMVRIDHDLSNRRFILKRPRVPPFCIHVSKGNVTRNFSLERCPFTGSGNMSGANVSRGSYPDVALAAVLR</sequence>
<proteinExistence type="predicted"/>
<dbReference type="EMBL" id="JACHEA010000001">
    <property type="protein sequence ID" value="MBB5340005.1"/>
    <property type="molecule type" value="Genomic_DNA"/>
</dbReference>
<name>A0ACC5NZI7_9BACT</name>
<protein>
    <submittedName>
        <fullName evidence="1">Uncharacterized protein</fullName>
    </submittedName>
</protein>
<organism evidence="1 2">
    <name type="scientific">Tunturiibacter gelidiferens</name>
    <dbReference type="NCBI Taxonomy" id="3069689"/>
    <lineage>
        <taxon>Bacteria</taxon>
        <taxon>Pseudomonadati</taxon>
        <taxon>Acidobacteriota</taxon>
        <taxon>Terriglobia</taxon>
        <taxon>Terriglobales</taxon>
        <taxon>Acidobacteriaceae</taxon>
        <taxon>Tunturiibacter</taxon>
    </lineage>
</organism>
<dbReference type="Proteomes" id="UP000569005">
    <property type="component" value="Unassembled WGS sequence"/>
</dbReference>
<evidence type="ECO:0000313" key="1">
    <source>
        <dbReference type="EMBL" id="MBB5340005.1"/>
    </source>
</evidence>